<feature type="region of interest" description="Disordered" evidence="1">
    <location>
        <begin position="1"/>
        <end position="86"/>
    </location>
</feature>
<dbReference type="Proteomes" id="UP000195557">
    <property type="component" value="Unassembled WGS sequence"/>
</dbReference>
<feature type="compositionally biased region" description="Polar residues" evidence="1">
    <location>
        <begin position="36"/>
        <end position="52"/>
    </location>
</feature>
<protein>
    <submittedName>
        <fullName evidence="2">Uncharacterized protein</fullName>
    </submittedName>
</protein>
<dbReference type="AlphaFoldDB" id="A0A1Y5IBJ9"/>
<gene>
    <name evidence="2" type="ORF">BE221DRAFT_75987</name>
</gene>
<proteinExistence type="predicted"/>
<sequence length="86" mass="9292">SRTNTCSRAAARTLRTPPKACASDPSSARCPYPFVSATSRATAPWDSSQPDTESPRRQFAPATPSPDPQTLARPPRGIVPCLERLR</sequence>
<organism evidence="2">
    <name type="scientific">Ostreococcus tauri</name>
    <name type="common">Marine green alga</name>
    <dbReference type="NCBI Taxonomy" id="70448"/>
    <lineage>
        <taxon>Eukaryota</taxon>
        <taxon>Viridiplantae</taxon>
        <taxon>Chlorophyta</taxon>
        <taxon>Mamiellophyceae</taxon>
        <taxon>Mamiellales</taxon>
        <taxon>Bathycoccaceae</taxon>
        <taxon>Ostreococcus</taxon>
    </lineage>
</organism>
<feature type="non-terminal residue" evidence="2">
    <location>
        <position position="1"/>
    </location>
</feature>
<dbReference type="EMBL" id="KZ155785">
    <property type="protein sequence ID" value="OUS46007.1"/>
    <property type="molecule type" value="Genomic_DNA"/>
</dbReference>
<reference evidence="2" key="1">
    <citation type="submission" date="2017-04" db="EMBL/GenBank/DDBJ databases">
        <title>Population genomics of picophytoplankton unveils novel chromosome hypervariability.</title>
        <authorList>
            <consortium name="DOE Joint Genome Institute"/>
            <person name="Blanc-Mathieu R."/>
            <person name="Krasovec M."/>
            <person name="Hebrard M."/>
            <person name="Yau S."/>
            <person name="Desgranges E."/>
            <person name="Martin J."/>
            <person name="Schackwitz W."/>
            <person name="Kuo A."/>
            <person name="Salin G."/>
            <person name="Donnadieu C."/>
            <person name="Desdevises Y."/>
            <person name="Sanchez-Ferandin S."/>
            <person name="Moreau H."/>
            <person name="Rivals E."/>
            <person name="Grigoriev I.V."/>
            <person name="Grimsley N."/>
            <person name="Eyre-Walker A."/>
            <person name="Piganeau G."/>
        </authorList>
    </citation>
    <scope>NUCLEOTIDE SEQUENCE [LARGE SCALE GENOMIC DNA]</scope>
    <source>
        <strain evidence="2">RCC 1115</strain>
    </source>
</reference>
<evidence type="ECO:0000313" key="2">
    <source>
        <dbReference type="EMBL" id="OUS46007.1"/>
    </source>
</evidence>
<evidence type="ECO:0000256" key="1">
    <source>
        <dbReference type="SAM" id="MobiDB-lite"/>
    </source>
</evidence>
<name>A0A1Y5IBJ9_OSTTA</name>
<accession>A0A1Y5IBJ9</accession>